<dbReference type="InterPro" id="IPR006076">
    <property type="entry name" value="FAD-dep_OxRdtase"/>
</dbReference>
<evidence type="ECO:0000256" key="1">
    <source>
        <dbReference type="ARBA" id="ARBA00001974"/>
    </source>
</evidence>
<dbReference type="SUPFAM" id="SSF51905">
    <property type="entry name" value="FAD/NAD(P)-binding domain"/>
    <property type="match status" value="1"/>
</dbReference>
<dbReference type="Proteomes" id="UP000554726">
    <property type="component" value="Unassembled WGS sequence"/>
</dbReference>
<comment type="similarity">
    <text evidence="5">Belongs to the L2HGDH family.</text>
</comment>
<evidence type="ECO:0000313" key="8">
    <source>
        <dbReference type="Proteomes" id="UP000554726"/>
    </source>
</evidence>
<evidence type="ECO:0000256" key="4">
    <source>
        <dbReference type="ARBA" id="ARBA00023002"/>
    </source>
</evidence>
<accession>A0ABR6JL33</accession>
<dbReference type="PANTHER" id="PTHR43104:SF4">
    <property type="entry name" value="L-2-HYDROXYGLUTARATE DEHYDROGENASE, MITOCHONDRIAL"/>
    <property type="match status" value="1"/>
</dbReference>
<proteinExistence type="inferred from homology"/>
<feature type="domain" description="FAD dependent oxidoreductase" evidence="6">
    <location>
        <begin position="6"/>
        <end position="361"/>
    </location>
</feature>
<dbReference type="Gene3D" id="3.30.9.10">
    <property type="entry name" value="D-Amino Acid Oxidase, subunit A, domain 2"/>
    <property type="match status" value="1"/>
</dbReference>
<comment type="cofactor">
    <cofactor evidence="1">
        <name>FAD</name>
        <dbReference type="ChEBI" id="CHEBI:57692"/>
    </cofactor>
</comment>
<dbReference type="EMBL" id="JACHNS010000003">
    <property type="protein sequence ID" value="MBB4593475.1"/>
    <property type="molecule type" value="Genomic_DNA"/>
</dbReference>
<gene>
    <name evidence="7" type="ORF">FHR60_002144</name>
</gene>
<evidence type="ECO:0000256" key="2">
    <source>
        <dbReference type="ARBA" id="ARBA00022630"/>
    </source>
</evidence>
<dbReference type="RefSeq" id="WP_184440524.1">
    <property type="nucleotide sequence ID" value="NZ_JACHNS010000003.1"/>
</dbReference>
<keyword evidence="3" id="KW-0274">FAD</keyword>
<evidence type="ECO:0000256" key="3">
    <source>
        <dbReference type="ARBA" id="ARBA00022827"/>
    </source>
</evidence>
<name>A0ABR6JL33_9XANT</name>
<evidence type="ECO:0000313" key="7">
    <source>
        <dbReference type="EMBL" id="MBB4593475.1"/>
    </source>
</evidence>
<dbReference type="InterPro" id="IPR036188">
    <property type="entry name" value="FAD/NAD-bd_sf"/>
</dbReference>
<evidence type="ECO:0000256" key="5">
    <source>
        <dbReference type="ARBA" id="ARBA00037941"/>
    </source>
</evidence>
<dbReference type="Pfam" id="PF01266">
    <property type="entry name" value="DAO"/>
    <property type="match status" value="1"/>
</dbReference>
<dbReference type="PANTHER" id="PTHR43104">
    <property type="entry name" value="L-2-HYDROXYGLUTARATE DEHYDROGENASE, MITOCHONDRIAL"/>
    <property type="match status" value="1"/>
</dbReference>
<keyword evidence="4" id="KW-0560">Oxidoreductase</keyword>
<organism evidence="7 8">
    <name type="scientific">Xanthomonas cannabis</name>
    <dbReference type="NCBI Taxonomy" id="1885674"/>
    <lineage>
        <taxon>Bacteria</taxon>
        <taxon>Pseudomonadati</taxon>
        <taxon>Pseudomonadota</taxon>
        <taxon>Gammaproteobacteria</taxon>
        <taxon>Lysobacterales</taxon>
        <taxon>Lysobacteraceae</taxon>
        <taxon>Xanthomonas</taxon>
    </lineage>
</organism>
<comment type="caution">
    <text evidence="7">The sequence shown here is derived from an EMBL/GenBank/DDBJ whole genome shotgun (WGS) entry which is preliminary data.</text>
</comment>
<protein>
    <submittedName>
        <fullName evidence="7">L-2-hydroxyglutarate oxidase LhgO</fullName>
    </submittedName>
</protein>
<dbReference type="Gene3D" id="3.50.50.60">
    <property type="entry name" value="FAD/NAD(P)-binding domain"/>
    <property type="match status" value="1"/>
</dbReference>
<evidence type="ECO:0000259" key="6">
    <source>
        <dbReference type="Pfam" id="PF01266"/>
    </source>
</evidence>
<sequence length="386" mass="40615">MHDVECIVVGAGVVGLAIARCLAVQGHTVLVLESEAAIGTGTSARSSEVIHAGLYYRPGSLKARLCVRGNALLYAYCAHRNVPHRRCGKLVVACDHAQQQQLDHLQHNAALSHAPALVPLSAAQVRAREPALQCVAALESQSTGIVDSHALMLALQGDAQAHGTTFALRTAVQRVEPVAQGVRVVIADDAATSLTCRWLINAAGHGAPSLAATIAGLPAHAQVQAYFAKGSYFTLAGRAPFRQLIYPLPEPGGLGVHLTLDLHGRARFGPDVEWVAQPDYRCAPAPTAAFVAAIRRYWPGLPDDALQPGYCGVRPKIHGPELADADFRIDGPARHGIPGLVNLFGIESPGLTACLSIAEHVLALLQEHPAPVDTPPTDPKVGTACI</sequence>
<keyword evidence="2" id="KW-0285">Flavoprotein</keyword>
<reference evidence="7 8" key="1">
    <citation type="submission" date="2020-08" db="EMBL/GenBank/DDBJ databases">
        <title>Studying the diversity of plant-associated saprophytic bacteria and their role in host health and plant-pathogen interactions.</title>
        <authorList>
            <person name="Potnis N."/>
        </authorList>
    </citation>
    <scope>NUCLEOTIDE SEQUENCE [LARGE SCALE GENOMIC DNA]</scope>
    <source>
        <strain evidence="7 8">F16</strain>
    </source>
</reference>
<keyword evidence="8" id="KW-1185">Reference proteome</keyword>